<dbReference type="RefSeq" id="WP_306887791.1">
    <property type="nucleotide sequence ID" value="NZ_JAUSUL010000011.1"/>
</dbReference>
<dbReference type="InterPro" id="IPR011050">
    <property type="entry name" value="Pectin_lyase_fold/virulence"/>
</dbReference>
<dbReference type="GO" id="GO:0019867">
    <property type="term" value="C:outer membrane"/>
    <property type="evidence" value="ECO:0007669"/>
    <property type="project" value="InterPro"/>
</dbReference>
<dbReference type="Pfam" id="PF03797">
    <property type="entry name" value="Autotransporter"/>
    <property type="match status" value="1"/>
</dbReference>
<evidence type="ECO:0000313" key="4">
    <source>
        <dbReference type="Proteomes" id="UP001229244"/>
    </source>
</evidence>
<dbReference type="PROSITE" id="PS51208">
    <property type="entry name" value="AUTOTRANSPORTER"/>
    <property type="match status" value="1"/>
</dbReference>
<accession>A0AAE4AU10</accession>
<dbReference type="NCBIfam" id="TIGR02601">
    <property type="entry name" value="autotrns_rpt"/>
    <property type="match status" value="2"/>
</dbReference>
<name>A0AAE4AU10_9HYPH</name>
<feature type="non-terminal residue" evidence="3">
    <location>
        <position position="901"/>
    </location>
</feature>
<keyword evidence="1" id="KW-0732">Signal</keyword>
<keyword evidence="4" id="KW-1185">Reference proteome</keyword>
<dbReference type="NCBIfam" id="TIGR01414">
    <property type="entry name" value="autotrans_barl"/>
    <property type="match status" value="1"/>
</dbReference>
<dbReference type="Gene3D" id="2.40.128.130">
    <property type="entry name" value="Autotransporter beta-domain"/>
    <property type="match status" value="1"/>
</dbReference>
<dbReference type="InterPro" id="IPR005546">
    <property type="entry name" value="Autotransporte_beta"/>
</dbReference>
<protein>
    <submittedName>
        <fullName evidence="3">Outer membrane autotransporter protein</fullName>
    </submittedName>
</protein>
<comment type="caution">
    <text evidence="3">The sequence shown here is derived from an EMBL/GenBank/DDBJ whole genome shotgun (WGS) entry which is preliminary data.</text>
</comment>
<dbReference type="InterPro" id="IPR006315">
    <property type="entry name" value="OM_autotransptr_brl_dom"/>
</dbReference>
<gene>
    <name evidence="3" type="ORF">J2S73_004349</name>
</gene>
<sequence>ALGGDIAIGGNLRLDQSTDRTFSGALSGAGVLSKAGAATTTLSGDASGFTGSTSASNGTLRVANAFGANVTIAASATFELAQSADRTFASVFQGPGALSKTGTGASILSGASGSYAGTATVSGGSLLVNNVLGSGASSVQVASGGTLGGTGTVGGTVTVQSGGTLSPGASPGTLTIGSDLVLDAGSTTLFELNTPDVQGGATNDFVSVSNNLTLGGALQAQVGSAGYYNLFGYGGTLSGTFASTSVTGVSGASGSIDTARAGEVNLTVTTGGGGQTIQFWDGANTSANNTVDGGTGTWDGTTTNWTTSDGSANAAWKKSVGVFMGTAGTVTVSGTQAFDTLQVKTDGYQVTGGTLALAPASGSAGTVNVDAGVTATIASTIADGTGSKLVKAGSGTLRLTGVNAYTGGTDVSAGRLIGTTGSIKGNIQNAGTVEFAQTTNGTFAGTIGGLDGTSGQMVKSGAGTLRLTGASSLPWSILAGSVVSTTQLFTGDVMVAAGTNLTFDQAFDGSYGGAVTGTGDILYTGGGLVRLTGDNSGYRGETTVRDFTLTLGGNTLGGNLVLGSGGRLAGNGTVGPTVVQSGGTIAPGNSPGTITVAGNLTFQPGSTYEVETEPGSSVSDLIAVTGTATLAGRVLHVGPDGAYALSSGYTILTADGGVVGTFDGVTSTLAFLDPSLAYTSNAVTLRLSRNDIGFADIADTANQRATGSGIESLGMGNAVYDAVARLDAPTARQAFDALSGEIHASLKTGLVEDSRFVRDAAMSRIQQAFASLGNPVCPEINGAVAPLSEAERSNLARRGCFGPAVEGFSAWGEGFGSWGSSDGTGNAAKLDRDTAGFLVGGDAAIGAFGRAGFLAGYQSSSYDADARSSSADATLYHLGAYGGTAWHGLNLRAGAAYSWAD</sequence>
<dbReference type="InterPro" id="IPR013425">
    <property type="entry name" value="Autotrns_rpt"/>
</dbReference>
<evidence type="ECO:0000259" key="2">
    <source>
        <dbReference type="PROSITE" id="PS51208"/>
    </source>
</evidence>
<feature type="domain" description="Autotransporter" evidence="2">
    <location>
        <begin position="803"/>
        <end position="901"/>
    </location>
</feature>
<dbReference type="SUPFAM" id="SSF51126">
    <property type="entry name" value="Pectin lyase-like"/>
    <property type="match status" value="2"/>
</dbReference>
<dbReference type="EMBL" id="JAUSUL010000011">
    <property type="protein sequence ID" value="MDQ0317861.1"/>
    <property type="molecule type" value="Genomic_DNA"/>
</dbReference>
<evidence type="ECO:0000313" key="3">
    <source>
        <dbReference type="EMBL" id="MDQ0317861.1"/>
    </source>
</evidence>
<dbReference type="Proteomes" id="UP001229244">
    <property type="component" value="Unassembled WGS sequence"/>
</dbReference>
<dbReference type="SUPFAM" id="SSF103515">
    <property type="entry name" value="Autotransporter"/>
    <property type="match status" value="1"/>
</dbReference>
<proteinExistence type="predicted"/>
<evidence type="ECO:0000256" key="1">
    <source>
        <dbReference type="ARBA" id="ARBA00022729"/>
    </source>
</evidence>
<feature type="non-terminal residue" evidence="3">
    <location>
        <position position="1"/>
    </location>
</feature>
<organism evidence="3 4">
    <name type="scientific">Amorphus orientalis</name>
    <dbReference type="NCBI Taxonomy" id="649198"/>
    <lineage>
        <taxon>Bacteria</taxon>
        <taxon>Pseudomonadati</taxon>
        <taxon>Pseudomonadota</taxon>
        <taxon>Alphaproteobacteria</taxon>
        <taxon>Hyphomicrobiales</taxon>
        <taxon>Amorphaceae</taxon>
        <taxon>Amorphus</taxon>
    </lineage>
</organism>
<dbReference type="Pfam" id="PF12951">
    <property type="entry name" value="PATR"/>
    <property type="match status" value="5"/>
</dbReference>
<dbReference type="InterPro" id="IPR036709">
    <property type="entry name" value="Autotransporte_beta_dom_sf"/>
</dbReference>
<dbReference type="AlphaFoldDB" id="A0AAE4AU10"/>
<reference evidence="3" key="1">
    <citation type="submission" date="2023-07" db="EMBL/GenBank/DDBJ databases">
        <title>Genomic Encyclopedia of Type Strains, Phase IV (KMG-IV): sequencing the most valuable type-strain genomes for metagenomic binning, comparative biology and taxonomic classification.</title>
        <authorList>
            <person name="Goeker M."/>
        </authorList>
    </citation>
    <scope>NUCLEOTIDE SEQUENCE</scope>
    <source>
        <strain evidence="3">DSM 21202</strain>
    </source>
</reference>